<evidence type="ECO:0000313" key="2">
    <source>
        <dbReference type="Proteomes" id="UP001140087"/>
    </source>
</evidence>
<proteinExistence type="predicted"/>
<protein>
    <submittedName>
        <fullName evidence="1">Uncharacterized protein</fullName>
    </submittedName>
</protein>
<gene>
    <name evidence="1" type="ORF">H4R21_002552</name>
</gene>
<dbReference type="Proteomes" id="UP001140087">
    <property type="component" value="Unassembled WGS sequence"/>
</dbReference>
<sequence>MARYKARIDEIAAPHLRAMVKYVYLNLNIDSLMSERWQEILDMVLATLQTIIVTRAPGSVAKDILYDDTGALLVYPKLRELRLDVGGDRKRKSEADFERPDYVPFPVLAQVSVGPGDPHISKLLLRGNRESLVHIRLCLSGRTVTRLHNAGVLDGDEAWPALRHIELYRPALGMESDQYGDGRGSLSRVMFGQLVRWVLTTARDCPRIVLRGWRMELHLGAGELEPLVARLGSTVRHLDLPVVCTVADALGLVKRLPNLDYLGIALDGCMMSGDDIPADEYVRTAVAAQQSRLRTLAVQVDNEAGVLQQRQIALACALAKMTPSAQTLESRCAFREVGSSAPVLEALSHAAEAVRAGLAVKPYTAYPQWQ</sequence>
<comment type="caution">
    <text evidence="1">The sequence shown here is derived from an EMBL/GenBank/DDBJ whole genome shotgun (WGS) entry which is preliminary data.</text>
</comment>
<accession>A0ACC1L5Z6</accession>
<organism evidence="1 2">
    <name type="scientific">Coemansia helicoidea</name>
    <dbReference type="NCBI Taxonomy" id="1286919"/>
    <lineage>
        <taxon>Eukaryota</taxon>
        <taxon>Fungi</taxon>
        <taxon>Fungi incertae sedis</taxon>
        <taxon>Zoopagomycota</taxon>
        <taxon>Kickxellomycotina</taxon>
        <taxon>Kickxellomycetes</taxon>
        <taxon>Kickxellales</taxon>
        <taxon>Kickxellaceae</taxon>
        <taxon>Coemansia</taxon>
    </lineage>
</organism>
<keyword evidence="2" id="KW-1185">Reference proteome</keyword>
<reference evidence="1" key="1">
    <citation type="submission" date="2022-07" db="EMBL/GenBank/DDBJ databases">
        <title>Phylogenomic reconstructions and comparative analyses of Kickxellomycotina fungi.</title>
        <authorList>
            <person name="Reynolds N.K."/>
            <person name="Stajich J.E."/>
            <person name="Barry K."/>
            <person name="Grigoriev I.V."/>
            <person name="Crous P."/>
            <person name="Smith M.E."/>
        </authorList>
    </citation>
    <scope>NUCLEOTIDE SEQUENCE</scope>
    <source>
        <strain evidence="1">BCRC 34780</strain>
    </source>
</reference>
<evidence type="ECO:0000313" key="1">
    <source>
        <dbReference type="EMBL" id="KAJ2802090.1"/>
    </source>
</evidence>
<dbReference type="EMBL" id="JANBUN010000668">
    <property type="protein sequence ID" value="KAJ2802090.1"/>
    <property type="molecule type" value="Genomic_DNA"/>
</dbReference>
<name>A0ACC1L5Z6_9FUNG</name>